<dbReference type="AlphaFoldDB" id="A0A5J4WKA7"/>
<keyword evidence="4" id="KW-0677">Repeat</keyword>
<sequence>FEGIGDFETAIDACLRANPGSTGGARRGGSFVEEGDGGASPDELQEIWLNAVRLSLRCTGVNRQSVAAEVGRKLESIGRFESAASVLKESGQIGKAIQANIKGRQWEKAMTMAKGTEFESMVGAQFVEYMKSQKKATELLQYGHIKEAIDVFIERGEWDQVFKAAEKLGNDQQSFYAAQYAEILIQNEASASKSLQVLVKYGANANSEHVNLYKRIAHYVLEVGGLDPELTEEDPELLTYLRKFLTQLLQAAKANPSKMFPLQHFENMNMAAYFYIHKQSCQRLGLKAYAASVSTGLLRYRSFLAIDRAFYEAGQACLDAENLQYAYVFLNKYLDIADDIDNNNPGTNDLPTPDSHFAGSTEKLREQVKKRVIAMAMDKTFEKQIEWQQCAYCGTEIRTSTFECDRCTASREICVVSGMLIPSQAERVECLNCKSPARKDMWNSWIQLRSTCPMCNARGSRIR</sequence>
<protein>
    <submittedName>
        <fullName evidence="11">Putative intraflagellar transport protein 172</fullName>
    </submittedName>
</protein>
<evidence type="ECO:0000259" key="10">
    <source>
        <dbReference type="Pfam" id="PF23145"/>
    </source>
</evidence>
<keyword evidence="11" id="KW-0282">Flagellum</keyword>
<dbReference type="GO" id="GO:0042073">
    <property type="term" value="P:intraciliary transport"/>
    <property type="evidence" value="ECO:0007669"/>
    <property type="project" value="TreeGrafter"/>
</dbReference>
<dbReference type="Pfam" id="PF23145">
    <property type="entry name" value="Zf_2nd_IFT121"/>
    <property type="match status" value="1"/>
</dbReference>
<dbReference type="PANTHER" id="PTHR15722">
    <property type="entry name" value="IFT140/172-RELATED"/>
    <property type="match status" value="1"/>
</dbReference>
<evidence type="ECO:0000256" key="6">
    <source>
        <dbReference type="ARBA" id="ARBA00023069"/>
    </source>
</evidence>
<keyword evidence="3" id="KW-0853">WD repeat</keyword>
<feature type="region of interest" description="Disordered" evidence="9">
    <location>
        <begin position="18"/>
        <end position="38"/>
    </location>
</feature>
<evidence type="ECO:0000256" key="7">
    <source>
        <dbReference type="ARBA" id="ARBA00023212"/>
    </source>
</evidence>
<keyword evidence="7" id="KW-0206">Cytoskeleton</keyword>
<evidence type="ECO:0000256" key="2">
    <source>
        <dbReference type="ARBA" id="ARBA00022490"/>
    </source>
</evidence>
<evidence type="ECO:0000256" key="4">
    <source>
        <dbReference type="ARBA" id="ARBA00022737"/>
    </source>
</evidence>
<name>A0A5J4WKA7_9EUKA</name>
<evidence type="ECO:0000256" key="9">
    <source>
        <dbReference type="SAM" id="MobiDB-lite"/>
    </source>
</evidence>
<evidence type="ECO:0000256" key="3">
    <source>
        <dbReference type="ARBA" id="ARBA00022574"/>
    </source>
</evidence>
<keyword evidence="5" id="KW-0970">Cilium biogenesis/degradation</keyword>
<organism evidence="11 12">
    <name type="scientific">Streblomastix strix</name>
    <dbReference type="NCBI Taxonomy" id="222440"/>
    <lineage>
        <taxon>Eukaryota</taxon>
        <taxon>Metamonada</taxon>
        <taxon>Preaxostyla</taxon>
        <taxon>Oxymonadida</taxon>
        <taxon>Streblomastigidae</taxon>
        <taxon>Streblomastix</taxon>
    </lineage>
</organism>
<evidence type="ECO:0000256" key="1">
    <source>
        <dbReference type="ARBA" id="ARBA00004120"/>
    </source>
</evidence>
<evidence type="ECO:0000313" key="12">
    <source>
        <dbReference type="Proteomes" id="UP000324800"/>
    </source>
</evidence>
<dbReference type="InterPro" id="IPR056170">
    <property type="entry name" value="Znf_IFT121-like"/>
</dbReference>
<dbReference type="GO" id="GO:0036064">
    <property type="term" value="C:ciliary basal body"/>
    <property type="evidence" value="ECO:0007669"/>
    <property type="project" value="TreeGrafter"/>
</dbReference>
<keyword evidence="2" id="KW-0963">Cytoplasm</keyword>
<evidence type="ECO:0000313" key="11">
    <source>
        <dbReference type="EMBL" id="KAA6395253.1"/>
    </source>
</evidence>
<proteinExistence type="predicted"/>
<comment type="subcellular location">
    <subcellularLocation>
        <location evidence="1">Cytoplasm</location>
        <location evidence="1">Cytoskeleton</location>
        <location evidence="1">Cilium basal body</location>
    </subcellularLocation>
</comment>
<gene>
    <name evidence="11" type="ORF">EZS28_009217</name>
</gene>
<dbReference type="Proteomes" id="UP000324800">
    <property type="component" value="Unassembled WGS sequence"/>
</dbReference>
<feature type="domain" description="IFT121-like zinc finger" evidence="10">
    <location>
        <begin position="413"/>
        <end position="457"/>
    </location>
</feature>
<comment type="caution">
    <text evidence="11">The sequence shown here is derived from an EMBL/GenBank/DDBJ whole genome shotgun (WGS) entry which is preliminary data.</text>
</comment>
<evidence type="ECO:0000256" key="5">
    <source>
        <dbReference type="ARBA" id="ARBA00022794"/>
    </source>
</evidence>
<dbReference type="GO" id="GO:0005930">
    <property type="term" value="C:axoneme"/>
    <property type="evidence" value="ECO:0007669"/>
    <property type="project" value="TreeGrafter"/>
</dbReference>
<reference evidence="11 12" key="1">
    <citation type="submission" date="2019-03" db="EMBL/GenBank/DDBJ databases">
        <title>Single cell metagenomics reveals metabolic interactions within the superorganism composed of flagellate Streblomastix strix and complex community of Bacteroidetes bacteria on its surface.</title>
        <authorList>
            <person name="Treitli S.C."/>
            <person name="Kolisko M."/>
            <person name="Husnik F."/>
            <person name="Keeling P."/>
            <person name="Hampl V."/>
        </authorList>
    </citation>
    <scope>NUCLEOTIDE SEQUENCE [LARGE SCALE GENOMIC DNA]</scope>
    <source>
        <strain evidence="11">ST1C</strain>
    </source>
</reference>
<dbReference type="EMBL" id="SNRW01001731">
    <property type="protein sequence ID" value="KAA6395253.1"/>
    <property type="molecule type" value="Genomic_DNA"/>
</dbReference>
<evidence type="ECO:0000256" key="8">
    <source>
        <dbReference type="ARBA" id="ARBA00023273"/>
    </source>
</evidence>
<accession>A0A5J4WKA7</accession>
<keyword evidence="6" id="KW-0969">Cilium</keyword>
<feature type="non-terminal residue" evidence="11">
    <location>
        <position position="1"/>
    </location>
</feature>
<keyword evidence="8" id="KW-0966">Cell projection</keyword>
<dbReference type="OrthoDB" id="2186662at2759"/>